<keyword evidence="4" id="KW-1185">Reference proteome</keyword>
<feature type="region of interest" description="Disordered" evidence="1">
    <location>
        <begin position="32"/>
        <end position="75"/>
    </location>
</feature>
<feature type="signal peptide" evidence="2">
    <location>
        <begin position="1"/>
        <end position="27"/>
    </location>
</feature>
<organism evidence="3 4">
    <name type="scientific">Nannocystis exedens</name>
    <dbReference type="NCBI Taxonomy" id="54"/>
    <lineage>
        <taxon>Bacteria</taxon>
        <taxon>Pseudomonadati</taxon>
        <taxon>Myxococcota</taxon>
        <taxon>Polyangia</taxon>
        <taxon>Nannocystales</taxon>
        <taxon>Nannocystaceae</taxon>
        <taxon>Nannocystis</taxon>
    </lineage>
</organism>
<dbReference type="AlphaFoldDB" id="A0A1I1YAX9"/>
<dbReference type="STRING" id="54.SAMN02745121_03287"/>
<evidence type="ECO:0000256" key="2">
    <source>
        <dbReference type="SAM" id="SignalP"/>
    </source>
</evidence>
<evidence type="ECO:0000256" key="1">
    <source>
        <dbReference type="SAM" id="MobiDB-lite"/>
    </source>
</evidence>
<accession>A0A1I1YAX9</accession>
<keyword evidence="2" id="KW-0732">Signal</keyword>
<dbReference type="Proteomes" id="UP000199400">
    <property type="component" value="Unassembled WGS sequence"/>
</dbReference>
<feature type="compositionally biased region" description="Low complexity" evidence="1">
    <location>
        <begin position="34"/>
        <end position="63"/>
    </location>
</feature>
<dbReference type="RefSeq" id="WP_096329930.1">
    <property type="nucleotide sequence ID" value="NZ_FOMX01000009.1"/>
</dbReference>
<dbReference type="EMBL" id="FOMX01000009">
    <property type="protein sequence ID" value="SFE16754.1"/>
    <property type="molecule type" value="Genomic_DNA"/>
</dbReference>
<reference evidence="4" key="1">
    <citation type="submission" date="2016-10" db="EMBL/GenBank/DDBJ databases">
        <authorList>
            <person name="Varghese N."/>
            <person name="Submissions S."/>
        </authorList>
    </citation>
    <scope>NUCLEOTIDE SEQUENCE [LARGE SCALE GENOMIC DNA]</scope>
    <source>
        <strain evidence="4">ATCC 25963</strain>
    </source>
</reference>
<evidence type="ECO:0000313" key="4">
    <source>
        <dbReference type="Proteomes" id="UP000199400"/>
    </source>
</evidence>
<sequence>MVENTRLSRRIIYLPLGAALFSFGCYAPDAQVDTEGPQTTGSEGTSSTTGGETTPTTGAPTTTEGGGTTGEPNGDCYSTRDFFADKVWAKGMGTLCVQCHEPTGSAAAKGAKFRLLTPVYPGFIEANLANIQGLAGYEFEDTPLILAKPSGIVEHGGGAVLPADSELYKNIEALLEQLQDPIECPPPSAGESFPDVILLDPVQTLRKASLHLVGRLPLEDEIAAVEADGEPGLVAVLEDMMTEDAFYARLTEIFNDTFLTDMYYGGGSLNNINAGTPDWPNVAKYFDKMTPMPDDQKQRIHRAVAREPLDLINYIVRNDRPFTEILTADYTVFTPDSAFIYGVAARFEDPADPNELKPGVLKVTRNGKEMTFPHAGILTSPMWLNRFPTTPTNRNRHRARKVYDQFLATDVLALASQAIDPDAGAAFANPTRDDPTCAQCHITIDPIAGAFQMFDKNNQEFLLEKPTWYPEMFAPGYQFELMPTDQAATGVQWLAQKVANDPRFSLSATYKMYQALTGEEPARYPTNAAAPDYQQQLAAWETQDTFMRAVAAEFVADDHNLKTIIVKLILSPYYRGVQVANKPSEEHKAELAHVGTGRLSTPELLARKVMATTGVRWGGTGDLLNGEFKLLYGGIDSNAITQRLTSINQLMASVAQRMAVEVSCSATAFDFSKPIEQRLLFPLVEATDSPDFQEAAIKANIQYLHARLLGEDLALDDPELERTYNLYRETWLAGAQNIADELEGKGLGPCGATKDPNTGMALPDEQKLTNDEFYTVRAWQAVIAYLLSDFAFLYE</sequence>
<proteinExistence type="predicted"/>
<feature type="chain" id="PRO_5011761592" evidence="2">
    <location>
        <begin position="28"/>
        <end position="795"/>
    </location>
</feature>
<name>A0A1I1YAX9_9BACT</name>
<protein>
    <submittedName>
        <fullName evidence="3">Uncharacterized protein</fullName>
    </submittedName>
</protein>
<dbReference type="OrthoDB" id="5480349at2"/>
<dbReference type="PROSITE" id="PS51257">
    <property type="entry name" value="PROKAR_LIPOPROTEIN"/>
    <property type="match status" value="1"/>
</dbReference>
<evidence type="ECO:0000313" key="3">
    <source>
        <dbReference type="EMBL" id="SFE16754.1"/>
    </source>
</evidence>
<gene>
    <name evidence="3" type="ORF">SAMN02745121_03287</name>
</gene>